<evidence type="ECO:0000256" key="5">
    <source>
        <dbReference type="SAM" id="Phobius"/>
    </source>
</evidence>
<organism evidence="6 7">
    <name type="scientific">Anaerobaca lacustris</name>
    <dbReference type="NCBI Taxonomy" id="3044600"/>
    <lineage>
        <taxon>Bacteria</taxon>
        <taxon>Pseudomonadati</taxon>
        <taxon>Planctomycetota</taxon>
        <taxon>Phycisphaerae</taxon>
        <taxon>Sedimentisphaerales</taxon>
        <taxon>Anaerobacaceae</taxon>
        <taxon>Anaerobaca</taxon>
    </lineage>
</organism>
<dbReference type="Proteomes" id="UP001431776">
    <property type="component" value="Unassembled WGS sequence"/>
</dbReference>
<feature type="transmembrane region" description="Helical" evidence="5">
    <location>
        <begin position="46"/>
        <end position="70"/>
    </location>
</feature>
<feature type="transmembrane region" description="Helical" evidence="5">
    <location>
        <begin position="197"/>
        <end position="219"/>
    </location>
</feature>
<feature type="transmembrane region" description="Helical" evidence="5">
    <location>
        <begin position="287"/>
        <end position="312"/>
    </location>
</feature>
<dbReference type="GO" id="GO:0015179">
    <property type="term" value="F:L-amino acid transmembrane transporter activity"/>
    <property type="evidence" value="ECO:0007669"/>
    <property type="project" value="TreeGrafter"/>
</dbReference>
<accession>A0AAW6U6Y7</accession>
<feature type="transmembrane region" description="Helical" evidence="5">
    <location>
        <begin position="129"/>
        <end position="146"/>
    </location>
</feature>
<keyword evidence="7" id="KW-1185">Reference proteome</keyword>
<dbReference type="PANTHER" id="PTHR11785">
    <property type="entry name" value="AMINO ACID TRANSPORTER"/>
    <property type="match status" value="1"/>
</dbReference>
<evidence type="ECO:0000256" key="4">
    <source>
        <dbReference type="ARBA" id="ARBA00023136"/>
    </source>
</evidence>
<sequence length="456" mass="49398">MPKDELQRGFGLSTSTYVVIASMVGTGILVSPGFMMASLQNYPLIFGLWVLGGLLALCGALCVAELAAALPRAGGEYVYLREAYGPMPAFLSGWTSFFLGFSAPLAVASYIAAQYLLTPFELGTGYRTRMLATAIIVAVTLPNLIGHRHSAWTQNLTTLIKLGLFVGLVVLAMLFRGGRLSHIAQGQPIGEVGLGTAMTQLFFVMFAYSGWNAASYLAGEVRNPGKTLPRSLLLGAGSVVLLYLAVNLVFAYAVPLENVGFADGKVHPTQVPQLAVENLFGVRASNVFSVLLGLTFLATVSAFIITGPRVYYAMARDGLFPSIAGRTSPRGGVPTYAMVLQSVCAVVILFVMDFQDLYQYAAVGLSLFALLFIGAVYVLRWRRPEMERPFRVPGYPVVPAIFMAVTLFMAVFAFQQWRTPSLLSVGSILLGIPVYYIWTFIRRRPATTTEAKRSVD</sequence>
<dbReference type="AlphaFoldDB" id="A0AAW6U6Y7"/>
<dbReference type="GO" id="GO:0016020">
    <property type="term" value="C:membrane"/>
    <property type="evidence" value="ECO:0007669"/>
    <property type="project" value="UniProtKB-SubCell"/>
</dbReference>
<dbReference type="Pfam" id="PF13520">
    <property type="entry name" value="AA_permease_2"/>
    <property type="match status" value="1"/>
</dbReference>
<dbReference type="RefSeq" id="WP_349246307.1">
    <property type="nucleotide sequence ID" value="NZ_JASCXX010000026.1"/>
</dbReference>
<feature type="transmembrane region" description="Helical" evidence="5">
    <location>
        <begin position="91"/>
        <end position="117"/>
    </location>
</feature>
<comment type="caution">
    <text evidence="6">The sequence shown here is derived from an EMBL/GenBank/DDBJ whole genome shotgun (WGS) entry which is preliminary data.</text>
</comment>
<feature type="transmembrane region" description="Helical" evidence="5">
    <location>
        <begin position="392"/>
        <end position="414"/>
    </location>
</feature>
<feature type="transmembrane region" description="Helical" evidence="5">
    <location>
        <begin position="231"/>
        <end position="254"/>
    </location>
</feature>
<dbReference type="Gene3D" id="1.20.1740.10">
    <property type="entry name" value="Amino acid/polyamine transporter I"/>
    <property type="match status" value="1"/>
</dbReference>
<keyword evidence="3 5" id="KW-1133">Transmembrane helix</keyword>
<dbReference type="PANTHER" id="PTHR11785:SF512">
    <property type="entry name" value="SOBREMESA, ISOFORM B"/>
    <property type="match status" value="1"/>
</dbReference>
<feature type="transmembrane region" description="Helical" evidence="5">
    <location>
        <begin position="420"/>
        <end position="438"/>
    </location>
</feature>
<dbReference type="InterPro" id="IPR050598">
    <property type="entry name" value="AminoAcid_Transporter"/>
</dbReference>
<comment type="subcellular location">
    <subcellularLocation>
        <location evidence="1">Membrane</location>
        <topology evidence="1">Multi-pass membrane protein</topology>
    </subcellularLocation>
</comment>
<dbReference type="PIRSF" id="PIRSF006060">
    <property type="entry name" value="AA_transporter"/>
    <property type="match status" value="1"/>
</dbReference>
<dbReference type="InterPro" id="IPR002293">
    <property type="entry name" value="AA/rel_permease1"/>
</dbReference>
<feature type="transmembrane region" description="Helical" evidence="5">
    <location>
        <begin position="158"/>
        <end position="177"/>
    </location>
</feature>
<name>A0AAW6U6Y7_9BACT</name>
<proteinExistence type="predicted"/>
<evidence type="ECO:0000313" key="7">
    <source>
        <dbReference type="Proteomes" id="UP001431776"/>
    </source>
</evidence>
<evidence type="ECO:0000313" key="6">
    <source>
        <dbReference type="EMBL" id="MDI6450898.1"/>
    </source>
</evidence>
<keyword evidence="2 5" id="KW-0812">Transmembrane</keyword>
<gene>
    <name evidence="6" type="ORF">QJ522_17695</name>
</gene>
<dbReference type="EMBL" id="JASCXX010000026">
    <property type="protein sequence ID" value="MDI6450898.1"/>
    <property type="molecule type" value="Genomic_DNA"/>
</dbReference>
<evidence type="ECO:0000256" key="1">
    <source>
        <dbReference type="ARBA" id="ARBA00004141"/>
    </source>
</evidence>
<feature type="transmembrane region" description="Helical" evidence="5">
    <location>
        <begin position="358"/>
        <end position="380"/>
    </location>
</feature>
<reference evidence="6" key="1">
    <citation type="submission" date="2023-05" db="EMBL/GenBank/DDBJ databases">
        <title>Anaerotaeda fermentans gen. nov., sp. nov., a novel anaerobic planctomycete of the new family within the order Sedimentisphaerales isolated from Taman Peninsula, Russia.</title>
        <authorList>
            <person name="Khomyakova M.A."/>
            <person name="Merkel A.Y."/>
            <person name="Slobodkin A.I."/>
        </authorList>
    </citation>
    <scope>NUCLEOTIDE SEQUENCE</scope>
    <source>
        <strain evidence="6">M17dextr</strain>
    </source>
</reference>
<feature type="transmembrane region" description="Helical" evidence="5">
    <location>
        <begin position="333"/>
        <end position="352"/>
    </location>
</feature>
<protein>
    <submittedName>
        <fullName evidence="6">Amino acid permease</fullName>
    </submittedName>
</protein>
<feature type="transmembrane region" description="Helical" evidence="5">
    <location>
        <begin position="12"/>
        <end position="34"/>
    </location>
</feature>
<evidence type="ECO:0000256" key="2">
    <source>
        <dbReference type="ARBA" id="ARBA00022692"/>
    </source>
</evidence>
<keyword evidence="4 5" id="KW-0472">Membrane</keyword>
<evidence type="ECO:0000256" key="3">
    <source>
        <dbReference type="ARBA" id="ARBA00022989"/>
    </source>
</evidence>